<dbReference type="Pfam" id="PF07963">
    <property type="entry name" value="N_methyl"/>
    <property type="match status" value="1"/>
</dbReference>
<evidence type="ECO:0000256" key="2">
    <source>
        <dbReference type="SAM" id="Phobius"/>
    </source>
</evidence>
<evidence type="ECO:0000259" key="3">
    <source>
        <dbReference type="Pfam" id="PF07596"/>
    </source>
</evidence>
<gene>
    <name evidence="4" type="ORF">FRUB_00474</name>
</gene>
<dbReference type="Pfam" id="PF07596">
    <property type="entry name" value="SBP_bac_10"/>
    <property type="match status" value="1"/>
</dbReference>
<dbReference type="NCBIfam" id="TIGR04294">
    <property type="entry name" value="pre_pil_HX9DG"/>
    <property type="match status" value="1"/>
</dbReference>
<keyword evidence="2" id="KW-0812">Transmembrane</keyword>
<evidence type="ECO:0000256" key="1">
    <source>
        <dbReference type="SAM" id="MobiDB-lite"/>
    </source>
</evidence>
<evidence type="ECO:0000313" key="4">
    <source>
        <dbReference type="EMBL" id="OWK46775.1"/>
    </source>
</evidence>
<dbReference type="AlphaFoldDB" id="A0A225EEI0"/>
<keyword evidence="5" id="KW-1185">Reference proteome</keyword>
<reference evidence="5" key="1">
    <citation type="submission" date="2017-06" db="EMBL/GenBank/DDBJ databases">
        <title>Genome analysis of Fimbriiglobus ruber SP5, the first member of the order Planctomycetales with confirmed chitinolytic capability.</title>
        <authorList>
            <person name="Ravin N.V."/>
            <person name="Rakitin A.L."/>
            <person name="Ivanova A.A."/>
            <person name="Beletsky A.V."/>
            <person name="Kulichevskaya I.S."/>
            <person name="Mardanov A.V."/>
            <person name="Dedysh S.N."/>
        </authorList>
    </citation>
    <scope>NUCLEOTIDE SEQUENCE [LARGE SCALE GENOMIC DNA]</scope>
    <source>
        <strain evidence="5">SP5</strain>
    </source>
</reference>
<feature type="domain" description="DUF1559" evidence="3">
    <location>
        <begin position="36"/>
        <end position="328"/>
    </location>
</feature>
<organism evidence="4 5">
    <name type="scientific">Fimbriiglobus ruber</name>
    <dbReference type="NCBI Taxonomy" id="1908690"/>
    <lineage>
        <taxon>Bacteria</taxon>
        <taxon>Pseudomonadati</taxon>
        <taxon>Planctomycetota</taxon>
        <taxon>Planctomycetia</taxon>
        <taxon>Gemmatales</taxon>
        <taxon>Gemmataceae</taxon>
        <taxon>Fimbriiglobus</taxon>
    </lineage>
</organism>
<dbReference type="PROSITE" id="PS00409">
    <property type="entry name" value="PROKAR_NTER_METHYL"/>
    <property type="match status" value="1"/>
</dbReference>
<protein>
    <recommendedName>
        <fullName evidence="3">DUF1559 domain-containing protein</fullName>
    </recommendedName>
</protein>
<feature type="region of interest" description="Disordered" evidence="1">
    <location>
        <begin position="114"/>
        <end position="138"/>
    </location>
</feature>
<dbReference type="InterPro" id="IPR045584">
    <property type="entry name" value="Pilin-like"/>
</dbReference>
<dbReference type="RefSeq" id="WP_161967227.1">
    <property type="nucleotide sequence ID" value="NZ_NIDE01000001.1"/>
</dbReference>
<dbReference type="PANTHER" id="PTHR30093:SF2">
    <property type="entry name" value="TYPE II SECRETION SYSTEM PROTEIN H"/>
    <property type="match status" value="1"/>
</dbReference>
<sequence length="347" mass="36665">MKISHREGRQGFTLIELLVVIAIIAILIGLLLPAVQKVREAAARAKCTNNLKQIGLAFHNYNSTYGKFPPGANSNGGMWSAWLTPYLEQTALWNAIDVQDESIDNGDWASPAPGWSNASITAPGRGPGTGGGSGDSTQRNVAACETLVPGFRCPSANLPEHVNGPSYENWIVQKRVPTSYAVCGSGVKTQLYSGSDANQLDGAFQMVNPTSYTTGNYLTVANMTDGLSNTIFVGEENYTIQATITALDVEGQGRRKAVWQFGSDSIDCNYGYNEALGSTGVPMNSPVVTATSGAALEAYIVSFGSMHTGGANFLLGDGSVRFIAQSISATTYSYLGTRAGGEVIGNY</sequence>
<dbReference type="InterPro" id="IPR027558">
    <property type="entry name" value="Pre_pil_HX9DG_C"/>
</dbReference>
<dbReference type="Gene3D" id="3.30.700.10">
    <property type="entry name" value="Glycoprotein, Type 4 Pilin"/>
    <property type="match status" value="1"/>
</dbReference>
<feature type="compositionally biased region" description="Gly residues" evidence="1">
    <location>
        <begin position="125"/>
        <end position="134"/>
    </location>
</feature>
<dbReference type="InterPro" id="IPR011453">
    <property type="entry name" value="DUF1559"/>
</dbReference>
<feature type="transmembrane region" description="Helical" evidence="2">
    <location>
        <begin position="12"/>
        <end position="35"/>
    </location>
</feature>
<dbReference type="InterPro" id="IPR012902">
    <property type="entry name" value="N_methyl_site"/>
</dbReference>
<proteinExistence type="predicted"/>
<dbReference type="PANTHER" id="PTHR30093">
    <property type="entry name" value="GENERAL SECRETION PATHWAY PROTEIN G"/>
    <property type="match status" value="1"/>
</dbReference>
<dbReference type="EMBL" id="NIDE01000001">
    <property type="protein sequence ID" value="OWK46775.1"/>
    <property type="molecule type" value="Genomic_DNA"/>
</dbReference>
<name>A0A225EEI0_9BACT</name>
<comment type="caution">
    <text evidence="4">The sequence shown here is derived from an EMBL/GenBank/DDBJ whole genome shotgun (WGS) entry which is preliminary data.</text>
</comment>
<dbReference type="SUPFAM" id="SSF54523">
    <property type="entry name" value="Pili subunits"/>
    <property type="match status" value="1"/>
</dbReference>
<dbReference type="NCBIfam" id="TIGR02532">
    <property type="entry name" value="IV_pilin_GFxxxE"/>
    <property type="match status" value="1"/>
</dbReference>
<dbReference type="OrthoDB" id="255848at2"/>
<keyword evidence="2" id="KW-1133">Transmembrane helix</keyword>
<accession>A0A225EEI0</accession>
<dbReference type="Proteomes" id="UP000214646">
    <property type="component" value="Unassembled WGS sequence"/>
</dbReference>
<keyword evidence="2" id="KW-0472">Membrane</keyword>
<evidence type="ECO:0000313" key="5">
    <source>
        <dbReference type="Proteomes" id="UP000214646"/>
    </source>
</evidence>